<dbReference type="GO" id="GO:0003723">
    <property type="term" value="F:RNA binding"/>
    <property type="evidence" value="ECO:0007669"/>
    <property type="project" value="InterPro"/>
</dbReference>
<name>A0A9R1XLJ5_LACSA</name>
<dbReference type="GO" id="GO:0009451">
    <property type="term" value="P:RNA modification"/>
    <property type="evidence" value="ECO:0007669"/>
    <property type="project" value="InterPro"/>
</dbReference>
<dbReference type="Gene3D" id="1.25.40.10">
    <property type="entry name" value="Tetratricopeptide repeat domain"/>
    <property type="match status" value="3"/>
</dbReference>
<comment type="similarity">
    <text evidence="1">Belongs to the PPR family. PCMP-H subfamily.</text>
</comment>
<evidence type="ECO:0000313" key="6">
    <source>
        <dbReference type="Proteomes" id="UP000235145"/>
    </source>
</evidence>
<proteinExistence type="inferred from homology"/>
<dbReference type="Proteomes" id="UP000235145">
    <property type="component" value="Unassembled WGS sequence"/>
</dbReference>
<dbReference type="Pfam" id="PF01535">
    <property type="entry name" value="PPR"/>
    <property type="match status" value="2"/>
</dbReference>
<dbReference type="NCBIfam" id="TIGR00756">
    <property type="entry name" value="PPR"/>
    <property type="match status" value="1"/>
</dbReference>
<dbReference type="PROSITE" id="PS51375">
    <property type="entry name" value="PPR"/>
    <property type="match status" value="2"/>
</dbReference>
<dbReference type="FunFam" id="1.25.40.10:FF:000158">
    <property type="entry name" value="pentatricopeptide repeat-containing protein At2g33680"/>
    <property type="match status" value="1"/>
</dbReference>
<evidence type="ECO:0000259" key="4">
    <source>
        <dbReference type="Pfam" id="PF14432"/>
    </source>
</evidence>
<dbReference type="GO" id="GO:0008270">
    <property type="term" value="F:zinc ion binding"/>
    <property type="evidence" value="ECO:0007669"/>
    <property type="project" value="InterPro"/>
</dbReference>
<dbReference type="InterPro" id="IPR046960">
    <property type="entry name" value="PPR_At4g14850-like_plant"/>
</dbReference>
<keyword evidence="6" id="KW-1185">Reference proteome</keyword>
<protein>
    <recommendedName>
        <fullName evidence="4">DYW domain-containing protein</fullName>
    </recommendedName>
</protein>
<feature type="domain" description="DYW" evidence="4">
    <location>
        <begin position="521"/>
        <end position="603"/>
    </location>
</feature>
<comment type="caution">
    <text evidence="5">The sequence shown here is derived from an EMBL/GenBank/DDBJ whole genome shotgun (WGS) entry which is preliminary data.</text>
</comment>
<dbReference type="AlphaFoldDB" id="A0A9R1XLJ5"/>
<evidence type="ECO:0000256" key="2">
    <source>
        <dbReference type="ARBA" id="ARBA00022737"/>
    </source>
</evidence>
<evidence type="ECO:0000313" key="5">
    <source>
        <dbReference type="EMBL" id="KAJ0217626.1"/>
    </source>
</evidence>
<dbReference type="InterPro" id="IPR032867">
    <property type="entry name" value="DYW_dom"/>
</dbReference>
<dbReference type="EMBL" id="NBSK02000003">
    <property type="protein sequence ID" value="KAJ0217626.1"/>
    <property type="molecule type" value="Genomic_DNA"/>
</dbReference>
<dbReference type="Pfam" id="PF13041">
    <property type="entry name" value="PPR_2"/>
    <property type="match status" value="1"/>
</dbReference>
<reference evidence="5 6" key="1">
    <citation type="journal article" date="2017" name="Nat. Commun.">
        <title>Genome assembly with in vitro proximity ligation data and whole-genome triplication in lettuce.</title>
        <authorList>
            <person name="Reyes-Chin-Wo S."/>
            <person name="Wang Z."/>
            <person name="Yang X."/>
            <person name="Kozik A."/>
            <person name="Arikit S."/>
            <person name="Song C."/>
            <person name="Xia L."/>
            <person name="Froenicke L."/>
            <person name="Lavelle D.O."/>
            <person name="Truco M.J."/>
            <person name="Xia R."/>
            <person name="Zhu S."/>
            <person name="Xu C."/>
            <person name="Xu H."/>
            <person name="Xu X."/>
            <person name="Cox K."/>
            <person name="Korf I."/>
            <person name="Meyers B.C."/>
            <person name="Michelmore R.W."/>
        </authorList>
    </citation>
    <scope>NUCLEOTIDE SEQUENCE [LARGE SCALE GENOMIC DNA]</scope>
    <source>
        <strain evidence="6">cv. Salinas</strain>
        <tissue evidence="5">Seedlings</tissue>
    </source>
</reference>
<evidence type="ECO:0000256" key="1">
    <source>
        <dbReference type="ARBA" id="ARBA00006643"/>
    </source>
</evidence>
<dbReference type="Pfam" id="PF14432">
    <property type="entry name" value="DYW_deaminase"/>
    <property type="match status" value="1"/>
</dbReference>
<dbReference type="GO" id="GO:0099402">
    <property type="term" value="P:plant organ development"/>
    <property type="evidence" value="ECO:0007669"/>
    <property type="project" value="UniProtKB-ARBA"/>
</dbReference>
<sequence>MMRTSPLLFLQDSVKLLRYMSGTTNLELGKIYSDRLASNQWSRDIYSQRKAPGFAHNVCNLMRNPFQNASGLQVLEFFKSMVSEHDVYFPNEYISSLVLSSCVNSGHLLFGTQCHGYMLKSGLVFNKYMENALVCLHSMLPDVVGAMHVKASNDRLDIRSYNLMLDELVEKGYLDEALSFLKRMSVVDKVWNKATYIGLFGLCCKLSDLDLGREVHNKLLKSNVEFDVSVCSEMIQMYGICGDILTAAKVFDMYEVQNVVIWTAMLAALSLELFSDMQHENVAPNEYTFCVLLDACAKILYLRYGSSLHAFAHKTGFKDHKNVESALIDMYARSGDIKAAEKVFLGTTYRDTLTWNIMIGGYAYHGLGSKSLALFKKMLEKGEEPDSLSFICVLNACEHMGLVEEGYYYLYEFMEQKGVKPGLEHYMCIISILIRAARLREALSFIASTPLKWHACAWVALLNGCQEHQNSSLFNRIEELIPHDLTPKVNNEDPEFDKLDDVMKPMFEAINDDSANLDDIEVSDGMKEDRSDYHSEEVAVAYALRYAPYIAPIRLIKSSGRICDRCHSRMKLISKVRRRLIMVRDQLQFHNFQDGRCSCEDYW</sequence>
<feature type="repeat" description="PPR" evidence="3">
    <location>
        <begin position="386"/>
        <end position="421"/>
    </location>
</feature>
<accession>A0A9R1XLJ5</accession>
<dbReference type="PANTHER" id="PTHR47926:SF385">
    <property type="entry name" value="DYW DOMAIN-CONTAINING PROTEIN"/>
    <property type="match status" value="1"/>
</dbReference>
<feature type="repeat" description="PPR" evidence="3">
    <location>
        <begin position="351"/>
        <end position="385"/>
    </location>
</feature>
<dbReference type="InterPro" id="IPR002885">
    <property type="entry name" value="PPR_rpt"/>
</dbReference>
<gene>
    <name evidence="5" type="ORF">LSAT_V11C300142960</name>
</gene>
<dbReference type="PANTHER" id="PTHR47926">
    <property type="entry name" value="PENTATRICOPEPTIDE REPEAT-CONTAINING PROTEIN"/>
    <property type="match status" value="1"/>
</dbReference>
<organism evidence="5 6">
    <name type="scientific">Lactuca sativa</name>
    <name type="common">Garden lettuce</name>
    <dbReference type="NCBI Taxonomy" id="4236"/>
    <lineage>
        <taxon>Eukaryota</taxon>
        <taxon>Viridiplantae</taxon>
        <taxon>Streptophyta</taxon>
        <taxon>Embryophyta</taxon>
        <taxon>Tracheophyta</taxon>
        <taxon>Spermatophyta</taxon>
        <taxon>Magnoliopsida</taxon>
        <taxon>eudicotyledons</taxon>
        <taxon>Gunneridae</taxon>
        <taxon>Pentapetalae</taxon>
        <taxon>asterids</taxon>
        <taxon>campanulids</taxon>
        <taxon>Asterales</taxon>
        <taxon>Asteraceae</taxon>
        <taxon>Cichorioideae</taxon>
        <taxon>Cichorieae</taxon>
        <taxon>Lactucinae</taxon>
        <taxon>Lactuca</taxon>
    </lineage>
</organism>
<dbReference type="InterPro" id="IPR011990">
    <property type="entry name" value="TPR-like_helical_dom_sf"/>
</dbReference>
<evidence type="ECO:0000256" key="3">
    <source>
        <dbReference type="PROSITE-ProRule" id="PRU00708"/>
    </source>
</evidence>
<keyword evidence="2" id="KW-0677">Repeat</keyword>